<evidence type="ECO:0000313" key="1">
    <source>
        <dbReference type="EMBL" id="PRO70620.1"/>
    </source>
</evidence>
<comment type="caution">
    <text evidence="1">The sequence shown here is derived from an EMBL/GenBank/DDBJ whole genome shotgun (WGS) entry which is preliminary data.</text>
</comment>
<dbReference type="RefSeq" id="WP_105929520.1">
    <property type="nucleotide sequence ID" value="NZ_PVNO01000002.1"/>
</dbReference>
<gene>
    <name evidence="1" type="ORF">C6Y39_01275</name>
</gene>
<organism evidence="1 2">
    <name type="scientific">Alteromonas gracilis</name>
    <dbReference type="NCBI Taxonomy" id="1479524"/>
    <lineage>
        <taxon>Bacteria</taxon>
        <taxon>Pseudomonadati</taxon>
        <taxon>Pseudomonadota</taxon>
        <taxon>Gammaproteobacteria</taxon>
        <taxon>Alteromonadales</taxon>
        <taxon>Alteromonadaceae</taxon>
        <taxon>Alteromonas/Salinimonas group</taxon>
        <taxon>Alteromonas</taxon>
    </lineage>
</organism>
<protein>
    <submittedName>
        <fullName evidence="1">Uncharacterized protein</fullName>
    </submittedName>
</protein>
<dbReference type="EMBL" id="PVNO01000002">
    <property type="protein sequence ID" value="PRO70620.1"/>
    <property type="molecule type" value="Genomic_DNA"/>
</dbReference>
<reference evidence="2" key="1">
    <citation type="journal article" date="2020" name="Int. J. Syst. Evol. Microbiol.">
        <title>Alteromonas alba sp. nov., a marine bacterium isolated from the seawater of the West Pacific Ocean.</title>
        <authorList>
            <person name="Sun C."/>
            <person name="Wu Y.-H."/>
            <person name="Xamxidin M."/>
            <person name="Cheng H."/>
            <person name="Xu X.-W."/>
        </authorList>
    </citation>
    <scope>NUCLEOTIDE SEQUENCE [LARGE SCALE GENOMIC DNA]</scope>
    <source>
        <strain evidence="2">9a2</strain>
    </source>
</reference>
<keyword evidence="2" id="KW-1185">Reference proteome</keyword>
<proteinExistence type="predicted"/>
<name>A0ABX5CVM5_9ALTE</name>
<accession>A0ABX5CVM5</accession>
<dbReference type="Proteomes" id="UP000239539">
    <property type="component" value="Unassembled WGS sequence"/>
</dbReference>
<evidence type="ECO:0000313" key="2">
    <source>
        <dbReference type="Proteomes" id="UP000239539"/>
    </source>
</evidence>
<sequence>MIDRPVSLPTPLNILVSKSLQLCEYMLPVCDVFYPFAAIYEKGRIGCIFNDEDRGKKRESQLIEQLQWRIIDTTTDTDSYSVLVYAATVNTQNSKTLDAIAIATATPDHEERLILYPYYKVDGRVAISPPIDAVTR</sequence>